<evidence type="ECO:0000256" key="2">
    <source>
        <dbReference type="ARBA" id="ARBA00022801"/>
    </source>
</evidence>
<dbReference type="GO" id="GO:0046872">
    <property type="term" value="F:metal ion binding"/>
    <property type="evidence" value="ECO:0007669"/>
    <property type="project" value="UniProtKB-KW"/>
</dbReference>
<dbReference type="SUPFAM" id="SSF53649">
    <property type="entry name" value="Alkaline phosphatase-like"/>
    <property type="match status" value="2"/>
</dbReference>
<dbReference type="AlphaFoldDB" id="A0A343TL76"/>
<dbReference type="InterPro" id="IPR000917">
    <property type="entry name" value="Sulfatase_N"/>
</dbReference>
<protein>
    <submittedName>
        <fullName evidence="4">Arylsulfatase A</fullName>
    </submittedName>
</protein>
<dbReference type="Gene3D" id="3.40.720.10">
    <property type="entry name" value="Alkaline Phosphatase, subunit A"/>
    <property type="match status" value="2"/>
</dbReference>
<organism evidence="4 5">
    <name type="scientific">Halalkaliarchaeum desulfuricum</name>
    <dbReference type="NCBI Taxonomy" id="2055893"/>
    <lineage>
        <taxon>Archaea</taxon>
        <taxon>Methanobacteriati</taxon>
        <taxon>Methanobacteriota</taxon>
        <taxon>Stenosarchaea group</taxon>
        <taxon>Halobacteria</taxon>
        <taxon>Halobacteriales</taxon>
        <taxon>Haloferacaceae</taxon>
        <taxon>Halalkaliarchaeum</taxon>
    </lineage>
</organism>
<dbReference type="GO" id="GO:0008484">
    <property type="term" value="F:sulfuric ester hydrolase activity"/>
    <property type="evidence" value="ECO:0007669"/>
    <property type="project" value="TreeGrafter"/>
</dbReference>
<evidence type="ECO:0000256" key="1">
    <source>
        <dbReference type="ARBA" id="ARBA00022723"/>
    </source>
</evidence>
<dbReference type="Proteomes" id="UP000263012">
    <property type="component" value="Chromosome"/>
</dbReference>
<evidence type="ECO:0000313" key="4">
    <source>
        <dbReference type="EMBL" id="AUX09848.1"/>
    </source>
</evidence>
<accession>A0A343TL76</accession>
<dbReference type="InterPro" id="IPR017850">
    <property type="entry name" value="Alkaline_phosphatase_core_sf"/>
</dbReference>
<dbReference type="PANTHER" id="PTHR45953:SF1">
    <property type="entry name" value="IDURONATE 2-SULFATASE"/>
    <property type="match status" value="1"/>
</dbReference>
<dbReference type="GO" id="GO:0005737">
    <property type="term" value="C:cytoplasm"/>
    <property type="evidence" value="ECO:0007669"/>
    <property type="project" value="TreeGrafter"/>
</dbReference>
<name>A0A343TL76_9EURY</name>
<dbReference type="KEGG" id="hdf:AArcSl_2224"/>
<dbReference type="EMBL" id="CP025066">
    <property type="protein sequence ID" value="AUX09848.1"/>
    <property type="molecule type" value="Genomic_DNA"/>
</dbReference>
<sequence length="619" mass="71296">MGNDEVQTPNIDEIANRGVTFDRTYANNPMCMPARATMFTGRTPHKHGVRSNGVPLSDSLPTIPDLFQEGGYETYSAGKLHLHTYTLPVRNHIHHLLNELDGDESTFGQRLYEAVETAVRANISCPEVLVDDTNSSIYHKGFSTRGHNPLVRKLEEIHIPRWSDAAVLFEEVAQRAIGDRPLDSFSEDDFEAFTEELTEELSRVFEKTDTTEYRDLQFDPEDFPEAREMWETGRLTSMPDGYYGFDSVDFTGGHVNEIFGEYKNWLKENHPEAYEQLAKDHPDNKPGKTFHVYDTWSIPESLHYNRWIGDRTIDFIEGREEDEDPFFAWCSFPDPHNPYAAPEPWGSMYDPDDVSLPVRRDGEFEELPPFYEDVYNGDFKQLQGLYSCPEPEVQEDEIREIIAKSYGMVSYLDQEVGRVIDALEEHDLREDTIVVFISDHGEMMGDHWMIRKGPFQFDGLVRIPMIWSFPGTFEEGKRVASPTSHIDFSQTLLDLCDVPDPHSSFTPSYRHDPSSLPGKSLRPVLEGEEDEFPNSSVVIENDEDYLGLRVRTLVTDQYKLTIYPGKDYGELYDLKNDPDELQNRWNDPEYADVKQDLYRELAEQMVLQEGAQEDRITIA</sequence>
<feature type="domain" description="Sulfatase N-terminal" evidence="3">
    <location>
        <begin position="6"/>
        <end position="85"/>
    </location>
</feature>
<proteinExistence type="predicted"/>
<keyword evidence="1" id="KW-0479">Metal-binding</keyword>
<keyword evidence="2" id="KW-0378">Hydrolase</keyword>
<reference evidence="5" key="1">
    <citation type="submission" date="2017-11" db="EMBL/GenBank/DDBJ databases">
        <title>Phenotypic and genomic properties of facultatively anaerobic sulfur-reducing natronoarchaea from hypersaline soda lakes.</title>
        <authorList>
            <person name="Sorokin D.Y."/>
            <person name="Kublanov I.V."/>
            <person name="Roman P."/>
            <person name="Sinninghe Damste J.S."/>
            <person name="Golyshin P.N."/>
            <person name="Rojo D."/>
            <person name="Ciordia S."/>
            <person name="Mena M.D.C."/>
            <person name="Ferrer M."/>
            <person name="Messina E."/>
            <person name="Smedile F."/>
            <person name="La Spada G."/>
            <person name="La Cono V."/>
            <person name="Yakimov M.M."/>
        </authorList>
    </citation>
    <scope>NUCLEOTIDE SEQUENCE [LARGE SCALE GENOMIC DNA]</scope>
    <source>
        <strain evidence="5">AArc-Sl</strain>
    </source>
</reference>
<dbReference type="Pfam" id="PF00884">
    <property type="entry name" value="Sulfatase"/>
    <property type="match status" value="2"/>
</dbReference>
<evidence type="ECO:0000259" key="3">
    <source>
        <dbReference type="Pfam" id="PF00884"/>
    </source>
</evidence>
<dbReference type="PANTHER" id="PTHR45953">
    <property type="entry name" value="IDURONATE 2-SULFATASE"/>
    <property type="match status" value="1"/>
</dbReference>
<gene>
    <name evidence="4" type="ORF">AArcSl_2224</name>
</gene>
<evidence type="ECO:0000313" key="5">
    <source>
        <dbReference type="Proteomes" id="UP000263012"/>
    </source>
</evidence>
<keyword evidence="5" id="KW-1185">Reference proteome</keyword>
<feature type="domain" description="Sulfatase N-terminal" evidence="3">
    <location>
        <begin position="292"/>
        <end position="497"/>
    </location>
</feature>